<comment type="subunit">
    <text evidence="8">Interacts with PCNA.</text>
</comment>
<dbReference type="Proteomes" id="UP000261540">
    <property type="component" value="Unplaced"/>
</dbReference>
<organism evidence="14 15">
    <name type="scientific">Paramormyrops kingsleyae</name>
    <dbReference type="NCBI Taxonomy" id="1676925"/>
    <lineage>
        <taxon>Eukaryota</taxon>
        <taxon>Metazoa</taxon>
        <taxon>Chordata</taxon>
        <taxon>Craniata</taxon>
        <taxon>Vertebrata</taxon>
        <taxon>Euteleostomi</taxon>
        <taxon>Actinopterygii</taxon>
        <taxon>Neopterygii</taxon>
        <taxon>Teleostei</taxon>
        <taxon>Osteoglossocephala</taxon>
        <taxon>Osteoglossomorpha</taxon>
        <taxon>Osteoglossiformes</taxon>
        <taxon>Mormyridae</taxon>
        <taxon>Paramormyrops</taxon>
    </lineage>
</organism>
<sequence>MSNVQLSSSTLERLAARRTFPLHARTGACRNLFGPVDHEELNREMKSKLREISERDQRRWNFDFETDTPLSGDYAWEEASVDAMPVFYQDSLQIGKSRIVVPVVGKQRDCTVQAVSSSYIADDHLSNAESAASRTSEVNQENCSEKLNSGKPKCKAIACVRRKRTSTTDLTSATITHITDFYGKRKRISETKQTEDTSQNSAPTIHVEQTPRRRIR</sequence>
<dbReference type="PANTHER" id="PTHR10265">
    <property type="entry name" value="CYCLIN-DEPENDENT KINASE INHIBITOR 1"/>
    <property type="match status" value="1"/>
</dbReference>
<dbReference type="GO" id="GO:0045892">
    <property type="term" value="P:negative regulation of DNA-templated transcription"/>
    <property type="evidence" value="ECO:0007669"/>
    <property type="project" value="UniProtKB-ARBA"/>
</dbReference>
<dbReference type="GO" id="GO:0004861">
    <property type="term" value="F:cyclin-dependent protein serine/threonine kinase inhibitor activity"/>
    <property type="evidence" value="ECO:0007669"/>
    <property type="project" value="InterPro"/>
</dbReference>
<dbReference type="Ensembl" id="ENSPKIT00000028432.1">
    <property type="protein sequence ID" value="ENSPKIP00000004450.1"/>
    <property type="gene ID" value="ENSPKIG00000021556.1"/>
</dbReference>
<dbReference type="GO" id="GO:0045930">
    <property type="term" value="P:negative regulation of mitotic cell cycle"/>
    <property type="evidence" value="ECO:0007669"/>
    <property type="project" value="TreeGrafter"/>
</dbReference>
<dbReference type="Pfam" id="PF02234">
    <property type="entry name" value="CDI"/>
    <property type="match status" value="1"/>
</dbReference>
<dbReference type="OrthoDB" id="6373236at2759"/>
<dbReference type="PANTHER" id="PTHR10265:SF44">
    <property type="entry name" value="CYCLIN-DEPENDENT KINASE INHIBITOR 1C"/>
    <property type="match status" value="1"/>
</dbReference>
<evidence type="ECO:0000259" key="13">
    <source>
        <dbReference type="Pfam" id="PF02234"/>
    </source>
</evidence>
<dbReference type="AlphaFoldDB" id="A0A3B3QFS1"/>
<feature type="domain" description="Cyclin-dependent kinase inhibitor" evidence="13">
    <location>
        <begin position="31"/>
        <end position="78"/>
    </location>
</feature>
<evidence type="ECO:0000256" key="3">
    <source>
        <dbReference type="ARBA" id="ARBA00022481"/>
    </source>
</evidence>
<keyword evidence="15" id="KW-1185">Reference proteome</keyword>
<keyword evidence="6" id="KW-0131">Cell cycle</keyword>
<dbReference type="GeneTree" id="ENSGT00940000162677"/>
<dbReference type="FunFam" id="4.10.365.10:FF:000002">
    <property type="entry name" value="cyclin-dependent kinase inhibitor 1C"/>
    <property type="match status" value="1"/>
</dbReference>
<keyword evidence="3" id="KW-0488">Methylation</keyword>
<evidence type="ECO:0000256" key="1">
    <source>
        <dbReference type="ARBA" id="ARBA00004123"/>
    </source>
</evidence>
<dbReference type="CTD" id="100004175"/>
<keyword evidence="4" id="KW-0649">Protein kinase inhibitor</keyword>
<dbReference type="GO" id="GO:0005634">
    <property type="term" value="C:nucleus"/>
    <property type="evidence" value="ECO:0007669"/>
    <property type="project" value="UniProtKB-SubCell"/>
</dbReference>
<keyword evidence="5" id="KW-0539">Nucleus</keyword>
<comment type="function">
    <text evidence="7">Potent tight-binding inhibitor of several G1 cyclin/CDK complexes (cyclin E-CDK2, cyclin D2-CDK4, and cyclin A-CDK2) and, to lesser extent, of the mitotic cyclin B-CDC2. Negative regulator of cell proliferation. May play a role in maintenance of the non-proliferative state throughout life.</text>
</comment>
<protein>
    <recommendedName>
        <fullName evidence="9">Cyclin-dependent kinase inhibitor 1C</fullName>
    </recommendedName>
    <alternativeName>
        <fullName evidence="10">Cyclin-dependent kinase inhibitor p57</fullName>
    </alternativeName>
    <alternativeName>
        <fullName evidence="11">p57Kip2</fullName>
    </alternativeName>
</protein>
<evidence type="ECO:0000256" key="8">
    <source>
        <dbReference type="ARBA" id="ARBA00062980"/>
    </source>
</evidence>
<reference evidence="14" key="2">
    <citation type="submission" date="2025-09" db="UniProtKB">
        <authorList>
            <consortium name="Ensembl"/>
        </authorList>
    </citation>
    <scope>IDENTIFICATION</scope>
</reference>
<accession>A0A3B3QFS1</accession>
<dbReference type="GeneID" id="111859422"/>
<evidence type="ECO:0000256" key="2">
    <source>
        <dbReference type="ARBA" id="ARBA00006726"/>
    </source>
</evidence>
<proteinExistence type="inferred from homology"/>
<evidence type="ECO:0000256" key="9">
    <source>
        <dbReference type="ARBA" id="ARBA00067667"/>
    </source>
</evidence>
<evidence type="ECO:0000256" key="12">
    <source>
        <dbReference type="SAM" id="MobiDB-lite"/>
    </source>
</evidence>
<evidence type="ECO:0000256" key="10">
    <source>
        <dbReference type="ARBA" id="ARBA00076482"/>
    </source>
</evidence>
<reference evidence="14" key="1">
    <citation type="submission" date="2025-08" db="UniProtKB">
        <authorList>
            <consortium name="Ensembl"/>
        </authorList>
    </citation>
    <scope>IDENTIFICATION</scope>
</reference>
<dbReference type="RefSeq" id="XP_023697820.1">
    <property type="nucleotide sequence ID" value="XM_023842052.2"/>
</dbReference>
<evidence type="ECO:0000256" key="6">
    <source>
        <dbReference type="ARBA" id="ARBA00023306"/>
    </source>
</evidence>
<feature type="region of interest" description="Disordered" evidence="12">
    <location>
        <begin position="190"/>
        <end position="216"/>
    </location>
</feature>
<dbReference type="Gene3D" id="4.10.365.10">
    <property type="entry name" value="p27"/>
    <property type="match status" value="1"/>
</dbReference>
<evidence type="ECO:0000256" key="7">
    <source>
        <dbReference type="ARBA" id="ARBA00054284"/>
    </source>
</evidence>
<evidence type="ECO:0000313" key="15">
    <source>
        <dbReference type="Proteomes" id="UP000261540"/>
    </source>
</evidence>
<dbReference type="InterPro" id="IPR044898">
    <property type="entry name" value="CDI_dom_sf"/>
</dbReference>
<comment type="subcellular location">
    <subcellularLocation>
        <location evidence="1">Nucleus</location>
    </subcellularLocation>
</comment>
<evidence type="ECO:0000256" key="4">
    <source>
        <dbReference type="ARBA" id="ARBA00023013"/>
    </source>
</evidence>
<evidence type="ECO:0000256" key="5">
    <source>
        <dbReference type="ARBA" id="ARBA00023242"/>
    </source>
</evidence>
<evidence type="ECO:0000313" key="14">
    <source>
        <dbReference type="Ensembl" id="ENSPKIP00000004450.1"/>
    </source>
</evidence>
<name>A0A3B3QFS1_9TELE</name>
<evidence type="ECO:0000256" key="11">
    <source>
        <dbReference type="ARBA" id="ARBA00078591"/>
    </source>
</evidence>
<dbReference type="KEGG" id="pki:111859422"/>
<dbReference type="STRING" id="1676925.ENSPKIP00000004450"/>
<comment type="similarity">
    <text evidence="2">Belongs to the CDI family.</text>
</comment>
<dbReference type="InterPro" id="IPR003175">
    <property type="entry name" value="CDI_dom"/>
</dbReference>